<dbReference type="AlphaFoldDB" id="A0A419SBZ8"/>
<organism evidence="2 3">
    <name type="scientific">Pelobium manganitolerans</name>
    <dbReference type="NCBI Taxonomy" id="1842495"/>
    <lineage>
        <taxon>Bacteria</taxon>
        <taxon>Pseudomonadati</taxon>
        <taxon>Bacteroidota</taxon>
        <taxon>Sphingobacteriia</taxon>
        <taxon>Sphingobacteriales</taxon>
        <taxon>Sphingobacteriaceae</taxon>
        <taxon>Pelobium</taxon>
    </lineage>
</organism>
<comment type="caution">
    <text evidence="2">The sequence shown here is derived from an EMBL/GenBank/DDBJ whole genome shotgun (WGS) entry which is preliminary data.</text>
</comment>
<dbReference type="PANTHER" id="PTHR12993">
    <property type="entry name" value="N-ACETYLGLUCOSAMINYL-PHOSPHATIDYLINOSITOL DE-N-ACETYLASE-RELATED"/>
    <property type="match status" value="1"/>
</dbReference>
<evidence type="ECO:0000313" key="2">
    <source>
        <dbReference type="EMBL" id="RKD20352.1"/>
    </source>
</evidence>
<keyword evidence="1" id="KW-0732">Signal</keyword>
<gene>
    <name evidence="2" type="ORF">BCY91_01670</name>
</gene>
<dbReference type="SUPFAM" id="SSF52317">
    <property type="entry name" value="Class I glutamine amidotransferase-like"/>
    <property type="match status" value="1"/>
</dbReference>
<dbReference type="EMBL" id="MBTA01000001">
    <property type="protein sequence ID" value="RKD20352.1"/>
    <property type="molecule type" value="Genomic_DNA"/>
</dbReference>
<dbReference type="PANTHER" id="PTHR12993:SF11">
    <property type="entry name" value="N-ACETYLGLUCOSAMINYL-PHOSPHATIDYLINOSITOL DE-N-ACETYLASE"/>
    <property type="match status" value="1"/>
</dbReference>
<dbReference type="InterPro" id="IPR024078">
    <property type="entry name" value="LmbE-like_dom_sf"/>
</dbReference>
<protein>
    <submittedName>
        <fullName evidence="2">LmbE family protein</fullName>
    </submittedName>
</protein>
<dbReference type="Proteomes" id="UP000283433">
    <property type="component" value="Unassembled WGS sequence"/>
</dbReference>
<dbReference type="Pfam" id="PF02585">
    <property type="entry name" value="PIG-L"/>
    <property type="match status" value="1"/>
</dbReference>
<keyword evidence="3" id="KW-1185">Reference proteome</keyword>
<accession>A0A419SBZ8</accession>
<dbReference type="OrthoDB" id="9759749at2"/>
<proteinExistence type="predicted"/>
<reference evidence="2 3" key="1">
    <citation type="submission" date="2016-07" db="EMBL/GenBank/DDBJ databases">
        <title>Genome of Pelobium manganitolerans.</title>
        <authorList>
            <person name="Wu S."/>
            <person name="Wang G."/>
        </authorList>
    </citation>
    <scope>NUCLEOTIDE SEQUENCE [LARGE SCALE GENOMIC DNA]</scope>
    <source>
        <strain evidence="2 3">YS-25</strain>
    </source>
</reference>
<feature type="signal peptide" evidence="1">
    <location>
        <begin position="1"/>
        <end position="19"/>
    </location>
</feature>
<sequence>MKLKLIFIYFLFINTFAYAQTSPQLNASEILNHIKKLGVTGSVLYIAAHPDDENTKLLAYLAKEKLYKTAYLSLTRGDGGQNLIGNEQGADLGLIRTQELLAARRNDGAQQFFTRAVDFGFSKTPEESLKIWNKDSILADVVYIIREFRPNVIITRFPPDARAGHGHHSASSILAQEAFEAAADPKRFPEQLKALKVWQAQRILWNNYNFGGNDNTSDEQLKIDIGVYNPLLGKSYGEIAADSRSMHKSQGFGSAKQRGNSVEYFSAWRGVLPQHGLMEGISINWSEVKGAKGVDEQVAQLVQNFNPQYPEKSIPKLTALYQTLSALPKSALVNEKLVEVKNLILACAGLWIEACAPSPFIAVNTDFAVRVDAVAQVPGLKIETVDWQKSFTLEKNQLSSVDGQFKARDLSQPYWLLPTQSIGRYALPQQSLLLYPEGKTNNNINLRVHINGINIDLQRPIVYKFTDPVRGEIYQPLSVTPPVTANLEDKTLIFTGAGAKNIRVKLKSFEKGMSGAVTLRVPEGWTVKPEKIDFQFKSKDEEQFVSFSVSPSAKAKNGQLKAEIKIGNESYHQEIKTIDYPHIPSISYFPPAEAKLVKLNLKSSVKNVGYIVGAGDLIPETLRALGINVQLLSEADILNGDLSGFDAIIAGVRAYNVNTRMKFIQAKLLDYVANGGVYLVQYNVNRPLQMDNLGPYPFTITRDRVTEEDAKVSFAKPNSEALNYPNKITAADFEGWIQERGIYFADTNSPEYEKPLVMHDTGESAKDGSLLVANYGKGKFVYTGLVFFRELPAGVPGAYRLFMNLLASRRVAD</sequence>
<dbReference type="Gene3D" id="3.40.50.10320">
    <property type="entry name" value="LmbE-like"/>
    <property type="match status" value="1"/>
</dbReference>
<dbReference type="GO" id="GO:0016811">
    <property type="term" value="F:hydrolase activity, acting on carbon-nitrogen (but not peptide) bonds, in linear amides"/>
    <property type="evidence" value="ECO:0007669"/>
    <property type="project" value="TreeGrafter"/>
</dbReference>
<dbReference type="RefSeq" id="WP_120180269.1">
    <property type="nucleotide sequence ID" value="NZ_MBTA01000001.1"/>
</dbReference>
<name>A0A419SBZ8_9SPHI</name>
<evidence type="ECO:0000256" key="1">
    <source>
        <dbReference type="SAM" id="SignalP"/>
    </source>
</evidence>
<evidence type="ECO:0000313" key="3">
    <source>
        <dbReference type="Proteomes" id="UP000283433"/>
    </source>
</evidence>
<dbReference type="InterPro" id="IPR003737">
    <property type="entry name" value="GlcNAc_PI_deacetylase-related"/>
</dbReference>
<dbReference type="InterPro" id="IPR029062">
    <property type="entry name" value="Class_I_gatase-like"/>
</dbReference>
<feature type="chain" id="PRO_5019302749" evidence="1">
    <location>
        <begin position="20"/>
        <end position="813"/>
    </location>
</feature>
<dbReference type="SUPFAM" id="SSF102588">
    <property type="entry name" value="LmbE-like"/>
    <property type="match status" value="1"/>
</dbReference>